<dbReference type="Proteomes" id="UP000078340">
    <property type="component" value="Unassembled WGS sequence"/>
</dbReference>
<evidence type="ECO:0000313" key="3">
    <source>
        <dbReference type="EMBL" id="OAQ95345.1"/>
    </source>
</evidence>
<feature type="region of interest" description="Disordered" evidence="1">
    <location>
        <begin position="78"/>
        <end position="105"/>
    </location>
</feature>
<dbReference type="Proteomes" id="UP000078240">
    <property type="component" value="Unassembled WGS sequence"/>
</dbReference>
<name>A0A179HXT9_PURLI</name>
<comment type="caution">
    <text evidence="3">The sequence shown here is derived from an EMBL/GenBank/DDBJ whole genome shotgun (WGS) entry which is preliminary data.</text>
</comment>
<evidence type="ECO:0000313" key="2">
    <source>
        <dbReference type="EMBL" id="OAQ87388.1"/>
    </source>
</evidence>
<evidence type="ECO:0000313" key="4">
    <source>
        <dbReference type="Proteomes" id="UP000078340"/>
    </source>
</evidence>
<evidence type="ECO:0000256" key="1">
    <source>
        <dbReference type="SAM" id="MobiDB-lite"/>
    </source>
</evidence>
<dbReference type="AlphaFoldDB" id="A0A179HXT9"/>
<dbReference type="EMBL" id="LSBH01000001">
    <property type="protein sequence ID" value="OAQ87388.1"/>
    <property type="molecule type" value="Genomic_DNA"/>
</dbReference>
<organism evidence="3 4">
    <name type="scientific">Purpureocillium lilacinum</name>
    <name type="common">Paecilomyces lilacinus</name>
    <dbReference type="NCBI Taxonomy" id="33203"/>
    <lineage>
        <taxon>Eukaryota</taxon>
        <taxon>Fungi</taxon>
        <taxon>Dikarya</taxon>
        <taxon>Ascomycota</taxon>
        <taxon>Pezizomycotina</taxon>
        <taxon>Sordariomycetes</taxon>
        <taxon>Hypocreomycetidae</taxon>
        <taxon>Hypocreales</taxon>
        <taxon>Ophiocordycipitaceae</taxon>
        <taxon>Purpureocillium</taxon>
    </lineage>
</organism>
<proteinExistence type="predicted"/>
<accession>A0A179HXT9</accession>
<reference evidence="3 4" key="1">
    <citation type="submission" date="2016-02" db="EMBL/GenBank/DDBJ databases">
        <title>Biosynthesis of antibiotic leucinostatins and their inhibition on Phytophthora in bio-control Purpureocillium lilacinum.</title>
        <authorList>
            <person name="Wang G."/>
            <person name="Liu Z."/>
            <person name="Lin R."/>
            <person name="Li E."/>
            <person name="Mao Z."/>
            <person name="Ling J."/>
            <person name="Yin W."/>
            <person name="Xie B."/>
        </authorList>
    </citation>
    <scope>NUCLEOTIDE SEQUENCE [LARGE SCALE GENOMIC DNA]</scope>
    <source>
        <strain evidence="2">PLBJ-1</strain>
        <strain evidence="3">PLFJ-1</strain>
    </source>
</reference>
<dbReference type="EMBL" id="LSBI01000001">
    <property type="protein sequence ID" value="OAQ95345.1"/>
    <property type="molecule type" value="Genomic_DNA"/>
</dbReference>
<protein>
    <submittedName>
        <fullName evidence="3">Uncharacterized protein</fullName>
    </submittedName>
</protein>
<sequence length="105" mass="11468">MRLGSNRSGRRRPHAPWSRLCLSSHHIIAPEPRRLREGSCVYRAAWCDECVVIEVRADCEASVRAVNRAPKEAATEVLPGSTSKTVPGYATGSKAAGARWGPRSK</sequence>
<gene>
    <name evidence="2" type="ORF">VFPBJ_01428</name>
    <name evidence="3" type="ORF">VFPFJ_01455</name>
</gene>